<dbReference type="KEGG" id="mya:MORIYA_3922"/>
<dbReference type="Pfam" id="PF08139">
    <property type="entry name" value="LPAM_1"/>
    <property type="match status" value="1"/>
</dbReference>
<dbReference type="Gene3D" id="3.30.60.30">
    <property type="match status" value="1"/>
</dbReference>
<name>A0A330LTV0_9GAMM</name>
<dbReference type="Proteomes" id="UP000250163">
    <property type="component" value="Chromosome MORIYA"/>
</dbReference>
<gene>
    <name evidence="5" type="ORF">MORIYA_3922</name>
</gene>
<feature type="chain" id="PRO_5016246196" description="Type IV secretion system putative lipoprotein virB7" evidence="3">
    <location>
        <begin position="19"/>
        <end position="90"/>
    </location>
</feature>
<dbReference type="AlphaFoldDB" id="A0A330LTV0"/>
<accession>A0A330LTV0</accession>
<protein>
    <recommendedName>
        <fullName evidence="1">Type IV secretion system putative lipoprotein virB7</fullName>
    </recommendedName>
</protein>
<dbReference type="SUPFAM" id="SSF100895">
    <property type="entry name" value="Kazal-type serine protease inhibitors"/>
    <property type="match status" value="1"/>
</dbReference>
<dbReference type="InterPro" id="IPR002350">
    <property type="entry name" value="Kazal_dom"/>
</dbReference>
<sequence>MKKPILLALAVFSLAACSNIDTTEETAKSLPILPSYSNSCPDERPQMCTMDYRPVCGTTESNELKTFSNACGACSDVTVRGYSESECQSF</sequence>
<dbReference type="Pfam" id="PF00050">
    <property type="entry name" value="Kazal_1"/>
    <property type="match status" value="1"/>
</dbReference>
<keyword evidence="2 3" id="KW-0732">Signal</keyword>
<dbReference type="RefSeq" id="WP_112717673.1">
    <property type="nucleotide sequence ID" value="NZ_LS483250.1"/>
</dbReference>
<evidence type="ECO:0000256" key="1">
    <source>
        <dbReference type="ARBA" id="ARBA00017922"/>
    </source>
</evidence>
<evidence type="ECO:0000259" key="4">
    <source>
        <dbReference type="PROSITE" id="PS51465"/>
    </source>
</evidence>
<feature type="signal peptide" evidence="3">
    <location>
        <begin position="1"/>
        <end position="18"/>
    </location>
</feature>
<dbReference type="InterPro" id="IPR012640">
    <property type="entry name" value="Membr_lipoprot_lipid_attach_CS"/>
</dbReference>
<dbReference type="InterPro" id="IPR036058">
    <property type="entry name" value="Kazal_dom_sf"/>
</dbReference>
<dbReference type="OrthoDB" id="5298703at2"/>
<organism evidence="5 6">
    <name type="scientific">Moritella yayanosii</name>
    <dbReference type="NCBI Taxonomy" id="69539"/>
    <lineage>
        <taxon>Bacteria</taxon>
        <taxon>Pseudomonadati</taxon>
        <taxon>Pseudomonadota</taxon>
        <taxon>Gammaproteobacteria</taxon>
        <taxon>Alteromonadales</taxon>
        <taxon>Moritellaceae</taxon>
        <taxon>Moritella</taxon>
    </lineage>
</organism>
<evidence type="ECO:0000256" key="2">
    <source>
        <dbReference type="ARBA" id="ARBA00022729"/>
    </source>
</evidence>
<evidence type="ECO:0000313" key="6">
    <source>
        <dbReference type="Proteomes" id="UP000250163"/>
    </source>
</evidence>
<evidence type="ECO:0000256" key="3">
    <source>
        <dbReference type="SAM" id="SignalP"/>
    </source>
</evidence>
<reference evidence="6" key="1">
    <citation type="submission" date="2018-05" db="EMBL/GenBank/DDBJ databases">
        <authorList>
            <person name="Cea G.-C."/>
            <person name="William W."/>
        </authorList>
    </citation>
    <scope>NUCLEOTIDE SEQUENCE [LARGE SCALE GENOMIC DNA]</scope>
    <source>
        <strain evidence="6">DB21MT 5</strain>
    </source>
</reference>
<evidence type="ECO:0000313" key="5">
    <source>
        <dbReference type="EMBL" id="SQD80374.1"/>
    </source>
</evidence>
<dbReference type="PROSITE" id="PS51257">
    <property type="entry name" value="PROKAR_LIPOPROTEIN"/>
    <property type="match status" value="1"/>
</dbReference>
<dbReference type="PROSITE" id="PS51465">
    <property type="entry name" value="KAZAL_2"/>
    <property type="match status" value="1"/>
</dbReference>
<dbReference type="EMBL" id="LS483250">
    <property type="protein sequence ID" value="SQD80374.1"/>
    <property type="molecule type" value="Genomic_DNA"/>
</dbReference>
<proteinExistence type="predicted"/>
<keyword evidence="6" id="KW-1185">Reference proteome</keyword>
<feature type="domain" description="Kazal-like" evidence="4">
    <location>
        <begin position="34"/>
        <end position="89"/>
    </location>
</feature>